<dbReference type="EMBL" id="AP019791">
    <property type="protein sequence ID" value="BBL79450.1"/>
    <property type="molecule type" value="Genomic_DNA"/>
</dbReference>
<dbReference type="SUPFAM" id="SSF46894">
    <property type="entry name" value="C-terminal effector domain of the bipartite response regulators"/>
    <property type="match status" value="1"/>
</dbReference>
<feature type="modified residue" description="4-aspartylphosphate" evidence="3">
    <location>
        <position position="53"/>
    </location>
</feature>
<dbReference type="Pfam" id="PF00072">
    <property type="entry name" value="Response_reg"/>
    <property type="match status" value="1"/>
</dbReference>
<dbReference type="CDD" id="cd17535">
    <property type="entry name" value="REC_NarL-like"/>
    <property type="match status" value="1"/>
</dbReference>
<reference evidence="6" key="1">
    <citation type="journal article" date="2019" name="Microbiol. Resour. Announc.">
        <title>Complete Genome Sequence of Rubrobacter xylanophilus Strain AA3-22, Isolated from Arima Onsen in Japan.</title>
        <authorList>
            <person name="Tomariguchi N."/>
            <person name="Miyazaki K."/>
        </authorList>
    </citation>
    <scope>NUCLEOTIDE SEQUENCE [LARGE SCALE GENOMIC DNA]</scope>
    <source>
        <strain evidence="6">AA3-22</strain>
    </source>
</reference>
<dbReference type="Proteomes" id="UP000318065">
    <property type="component" value="Chromosome"/>
</dbReference>
<dbReference type="GO" id="GO:0000160">
    <property type="term" value="P:phosphorelay signal transduction system"/>
    <property type="evidence" value="ECO:0007669"/>
    <property type="project" value="InterPro"/>
</dbReference>
<dbReference type="InterPro" id="IPR001789">
    <property type="entry name" value="Sig_transdc_resp-reg_receiver"/>
</dbReference>
<evidence type="ECO:0000256" key="1">
    <source>
        <dbReference type="ARBA" id="ARBA00022553"/>
    </source>
</evidence>
<dbReference type="InterPro" id="IPR000792">
    <property type="entry name" value="Tscrpt_reg_LuxR_C"/>
</dbReference>
<feature type="domain" description="HTH luxR-type" evidence="4">
    <location>
        <begin position="141"/>
        <end position="200"/>
    </location>
</feature>
<dbReference type="PROSITE" id="PS50043">
    <property type="entry name" value="HTH_LUXR_2"/>
    <property type="match status" value="1"/>
</dbReference>
<dbReference type="InterPro" id="IPR036388">
    <property type="entry name" value="WH-like_DNA-bd_sf"/>
</dbReference>
<accession>A0A510HHJ0</accession>
<dbReference type="InterPro" id="IPR039420">
    <property type="entry name" value="WalR-like"/>
</dbReference>
<organism evidence="6 7">
    <name type="scientific">Rubrobacter xylanophilus</name>
    <dbReference type="NCBI Taxonomy" id="49319"/>
    <lineage>
        <taxon>Bacteria</taxon>
        <taxon>Bacillati</taxon>
        <taxon>Actinomycetota</taxon>
        <taxon>Rubrobacteria</taxon>
        <taxon>Rubrobacterales</taxon>
        <taxon>Rubrobacteraceae</taxon>
        <taxon>Rubrobacter</taxon>
    </lineage>
</organism>
<dbReference type="Gene3D" id="3.40.50.2300">
    <property type="match status" value="1"/>
</dbReference>
<evidence type="ECO:0000256" key="2">
    <source>
        <dbReference type="ARBA" id="ARBA00023125"/>
    </source>
</evidence>
<keyword evidence="1 3" id="KW-0597">Phosphoprotein</keyword>
<dbReference type="SMART" id="SM00448">
    <property type="entry name" value="REC"/>
    <property type="match status" value="1"/>
</dbReference>
<dbReference type="InterPro" id="IPR011006">
    <property type="entry name" value="CheY-like_superfamily"/>
</dbReference>
<proteinExistence type="predicted"/>
<keyword evidence="7" id="KW-1185">Reference proteome</keyword>
<dbReference type="GO" id="GO:0003677">
    <property type="term" value="F:DNA binding"/>
    <property type="evidence" value="ECO:0007669"/>
    <property type="project" value="UniProtKB-KW"/>
</dbReference>
<protein>
    <submittedName>
        <fullName evidence="6">DNA-binding response regulator</fullName>
    </submittedName>
</protein>
<evidence type="ECO:0000259" key="5">
    <source>
        <dbReference type="PROSITE" id="PS50110"/>
    </source>
</evidence>
<feature type="domain" description="Response regulatory" evidence="5">
    <location>
        <begin position="2"/>
        <end position="119"/>
    </location>
</feature>
<dbReference type="OrthoDB" id="4149818at2"/>
<dbReference type="Pfam" id="PF00196">
    <property type="entry name" value="GerE"/>
    <property type="match status" value="1"/>
</dbReference>
<dbReference type="PANTHER" id="PTHR43214">
    <property type="entry name" value="TWO-COMPONENT RESPONSE REGULATOR"/>
    <property type="match status" value="1"/>
</dbReference>
<dbReference type="GO" id="GO:0006355">
    <property type="term" value="P:regulation of DNA-templated transcription"/>
    <property type="evidence" value="ECO:0007669"/>
    <property type="project" value="InterPro"/>
</dbReference>
<evidence type="ECO:0000313" key="7">
    <source>
        <dbReference type="Proteomes" id="UP000318065"/>
    </source>
</evidence>
<dbReference type="PROSITE" id="PS50110">
    <property type="entry name" value="RESPONSE_REGULATORY"/>
    <property type="match status" value="1"/>
</dbReference>
<dbReference type="CDD" id="cd06170">
    <property type="entry name" value="LuxR_C_like"/>
    <property type="match status" value="1"/>
</dbReference>
<dbReference type="SMART" id="SM00421">
    <property type="entry name" value="HTH_LUXR"/>
    <property type="match status" value="1"/>
</dbReference>
<dbReference type="InterPro" id="IPR016032">
    <property type="entry name" value="Sig_transdc_resp-reg_C-effctor"/>
</dbReference>
<dbReference type="AlphaFoldDB" id="A0A510HHJ0"/>
<name>A0A510HHJ0_9ACTN</name>
<gene>
    <name evidence="6" type="ORF">RxyAA322_13040</name>
</gene>
<evidence type="ECO:0000256" key="3">
    <source>
        <dbReference type="PROSITE-ProRule" id="PRU00169"/>
    </source>
</evidence>
<dbReference type="PANTHER" id="PTHR43214:SF38">
    <property type="entry name" value="NITRATE_NITRITE RESPONSE REGULATOR PROTEIN NARL"/>
    <property type="match status" value="1"/>
</dbReference>
<dbReference type="InterPro" id="IPR058245">
    <property type="entry name" value="NreC/VraR/RcsB-like_REC"/>
</dbReference>
<dbReference type="PRINTS" id="PR00038">
    <property type="entry name" value="HTHLUXR"/>
</dbReference>
<dbReference type="SUPFAM" id="SSF52172">
    <property type="entry name" value="CheY-like"/>
    <property type="match status" value="1"/>
</dbReference>
<evidence type="ECO:0000313" key="6">
    <source>
        <dbReference type="EMBL" id="BBL79450.1"/>
    </source>
</evidence>
<keyword evidence="2 6" id="KW-0238">DNA-binding</keyword>
<dbReference type="Gene3D" id="1.10.10.10">
    <property type="entry name" value="Winged helix-like DNA-binding domain superfamily/Winged helix DNA-binding domain"/>
    <property type="match status" value="1"/>
</dbReference>
<sequence length="200" mass="22013">MRVLLGGSYPAGRLGARIMLEQTEEIEVVAEIQSAEEILSRIEELRPDLVILDFDLEGEASALEACREVKSLPCPPRVLVYAACSSQRTIIAADLVGADGYLHKGLGCGERLPEVAVRIHEGQRDWILGPIQENGPEGLRAKIEGAGLTDREREVLSLLMEGRTNREISHKLCLSLNTVKTHVKKVLRKLGVESRRELSG</sequence>
<evidence type="ECO:0000259" key="4">
    <source>
        <dbReference type="PROSITE" id="PS50043"/>
    </source>
</evidence>